<evidence type="ECO:0000256" key="4">
    <source>
        <dbReference type="ARBA" id="ARBA00022670"/>
    </source>
</evidence>
<feature type="domain" description="USP" evidence="8">
    <location>
        <begin position="1"/>
        <end position="202"/>
    </location>
</feature>
<dbReference type="EMBL" id="ASPP01002235">
    <property type="protein sequence ID" value="ETO34840.1"/>
    <property type="molecule type" value="Genomic_DNA"/>
</dbReference>
<dbReference type="InterPro" id="IPR038765">
    <property type="entry name" value="Papain-like_cys_pep_sf"/>
</dbReference>
<proteinExistence type="inferred from homology"/>
<dbReference type="GO" id="GO:0016579">
    <property type="term" value="P:protein deubiquitination"/>
    <property type="evidence" value="ECO:0007669"/>
    <property type="project" value="InterPro"/>
</dbReference>
<sequence>MNSTIQCLAQSPYLTHYFLNGDFVHHINKNNPLGWKGKVAQAWAQLLKDMFSNEYKVLAPRDFKAAIGEVAPRCVYVCVFLGYSQQDSQELLSFLLDGLHEDLNQIQQKPGTESVESNGRPDEVVAAEAWRTYLKRNVSIIVDLLQGQYKSRVECPDCGRVSITFDPYMFLSAPLPTERYKVFEFTWIGNDPNALPTVYGVK</sequence>
<dbReference type="OMA" id="CENCTHK"/>
<evidence type="ECO:0000313" key="9">
    <source>
        <dbReference type="EMBL" id="ETO34840.1"/>
    </source>
</evidence>
<evidence type="ECO:0000256" key="7">
    <source>
        <dbReference type="ARBA" id="ARBA00022807"/>
    </source>
</evidence>
<keyword evidence="10" id="KW-1185">Reference proteome</keyword>
<dbReference type="InterPro" id="IPR050185">
    <property type="entry name" value="Ub_carboxyl-term_hydrolase"/>
</dbReference>
<dbReference type="Pfam" id="PF00443">
    <property type="entry name" value="UCH"/>
    <property type="match status" value="1"/>
</dbReference>
<comment type="catalytic activity">
    <reaction evidence="1">
        <text>Thiol-dependent hydrolysis of ester, thioester, amide, peptide and isopeptide bonds formed by the C-terminal Gly of ubiquitin (a 76-residue protein attached to proteins as an intracellular targeting signal).</text>
        <dbReference type="EC" id="3.4.19.12"/>
    </reaction>
</comment>
<dbReference type="GO" id="GO:0006508">
    <property type="term" value="P:proteolysis"/>
    <property type="evidence" value="ECO:0007669"/>
    <property type="project" value="UniProtKB-KW"/>
</dbReference>
<dbReference type="Proteomes" id="UP000023152">
    <property type="component" value="Unassembled WGS sequence"/>
</dbReference>
<evidence type="ECO:0000259" key="8">
    <source>
        <dbReference type="PROSITE" id="PS50235"/>
    </source>
</evidence>
<evidence type="ECO:0000256" key="5">
    <source>
        <dbReference type="ARBA" id="ARBA00022786"/>
    </source>
</evidence>
<reference evidence="9 10" key="1">
    <citation type="journal article" date="2013" name="Curr. Biol.">
        <title>The Genome of the Foraminiferan Reticulomyxa filosa.</title>
        <authorList>
            <person name="Glockner G."/>
            <person name="Hulsmann N."/>
            <person name="Schleicher M."/>
            <person name="Noegel A.A."/>
            <person name="Eichinger L."/>
            <person name="Gallinger C."/>
            <person name="Pawlowski J."/>
            <person name="Sierra R."/>
            <person name="Euteneuer U."/>
            <person name="Pillet L."/>
            <person name="Moustafa A."/>
            <person name="Platzer M."/>
            <person name="Groth M."/>
            <person name="Szafranski K."/>
            <person name="Schliwa M."/>
        </authorList>
    </citation>
    <scope>NUCLEOTIDE SEQUENCE [LARGE SCALE GENOMIC DNA]</scope>
</reference>
<dbReference type="SUPFAM" id="SSF54001">
    <property type="entry name" value="Cysteine proteinases"/>
    <property type="match status" value="1"/>
</dbReference>
<dbReference type="InterPro" id="IPR001394">
    <property type="entry name" value="Peptidase_C19_UCH"/>
</dbReference>
<keyword evidence="4" id="KW-0645">Protease</keyword>
<evidence type="ECO:0000256" key="6">
    <source>
        <dbReference type="ARBA" id="ARBA00022801"/>
    </source>
</evidence>
<evidence type="ECO:0000313" key="10">
    <source>
        <dbReference type="Proteomes" id="UP000023152"/>
    </source>
</evidence>
<gene>
    <name evidence="9" type="ORF">RFI_02247</name>
</gene>
<dbReference type="PANTHER" id="PTHR21646:SF24">
    <property type="entry name" value="UBIQUITIN CARBOXYL-TERMINAL HYDROLASE"/>
    <property type="match status" value="1"/>
</dbReference>
<organism evidence="9 10">
    <name type="scientific">Reticulomyxa filosa</name>
    <dbReference type="NCBI Taxonomy" id="46433"/>
    <lineage>
        <taxon>Eukaryota</taxon>
        <taxon>Sar</taxon>
        <taxon>Rhizaria</taxon>
        <taxon>Retaria</taxon>
        <taxon>Foraminifera</taxon>
        <taxon>Monothalamids</taxon>
        <taxon>Reticulomyxidae</taxon>
        <taxon>Reticulomyxa</taxon>
    </lineage>
</organism>
<feature type="non-terminal residue" evidence="9">
    <location>
        <position position="202"/>
    </location>
</feature>
<dbReference type="InterPro" id="IPR028889">
    <property type="entry name" value="USP"/>
</dbReference>
<evidence type="ECO:0000256" key="3">
    <source>
        <dbReference type="ARBA" id="ARBA00012759"/>
    </source>
</evidence>
<dbReference type="PROSITE" id="PS50235">
    <property type="entry name" value="USP_3"/>
    <property type="match status" value="1"/>
</dbReference>
<evidence type="ECO:0000256" key="2">
    <source>
        <dbReference type="ARBA" id="ARBA00009085"/>
    </source>
</evidence>
<dbReference type="EC" id="3.4.19.12" evidence="3"/>
<comment type="caution">
    <text evidence="9">The sequence shown here is derived from an EMBL/GenBank/DDBJ whole genome shotgun (WGS) entry which is preliminary data.</text>
</comment>
<dbReference type="OrthoDB" id="265776at2759"/>
<protein>
    <recommendedName>
        <fullName evidence="3">ubiquitinyl hydrolase 1</fullName>
        <ecNumber evidence="3">3.4.19.12</ecNumber>
    </recommendedName>
</protein>
<name>X6P8G9_RETFI</name>
<keyword evidence="7" id="KW-0788">Thiol protease</keyword>
<keyword evidence="5" id="KW-0833">Ubl conjugation pathway</keyword>
<dbReference type="Gene3D" id="3.90.70.10">
    <property type="entry name" value="Cysteine proteinases"/>
    <property type="match status" value="1"/>
</dbReference>
<accession>X6P8G9</accession>
<dbReference type="GO" id="GO:0004843">
    <property type="term" value="F:cysteine-type deubiquitinase activity"/>
    <property type="evidence" value="ECO:0007669"/>
    <property type="project" value="UniProtKB-EC"/>
</dbReference>
<keyword evidence="6" id="KW-0378">Hydrolase</keyword>
<dbReference type="PANTHER" id="PTHR21646">
    <property type="entry name" value="UBIQUITIN CARBOXYL-TERMINAL HYDROLASE"/>
    <property type="match status" value="1"/>
</dbReference>
<comment type="similarity">
    <text evidence="2">Belongs to the peptidase C19 family.</text>
</comment>
<evidence type="ECO:0000256" key="1">
    <source>
        <dbReference type="ARBA" id="ARBA00000707"/>
    </source>
</evidence>
<dbReference type="AlphaFoldDB" id="X6P8G9"/>